<protein>
    <submittedName>
        <fullName evidence="1">Uncharacterized protein</fullName>
    </submittedName>
</protein>
<gene>
    <name evidence="1" type="ORF">EZS28_027982</name>
</gene>
<reference evidence="1 2" key="1">
    <citation type="submission" date="2019-03" db="EMBL/GenBank/DDBJ databases">
        <title>Single cell metagenomics reveals metabolic interactions within the superorganism composed of flagellate Streblomastix strix and complex community of Bacteroidetes bacteria on its surface.</title>
        <authorList>
            <person name="Treitli S.C."/>
            <person name="Kolisko M."/>
            <person name="Husnik F."/>
            <person name="Keeling P."/>
            <person name="Hampl V."/>
        </authorList>
    </citation>
    <scope>NUCLEOTIDE SEQUENCE [LARGE SCALE GENOMIC DNA]</scope>
    <source>
        <strain evidence="1">ST1C</strain>
    </source>
</reference>
<accession>A0A5J4V263</accession>
<name>A0A5J4V263_9EUKA</name>
<comment type="caution">
    <text evidence="1">The sequence shown here is derived from an EMBL/GenBank/DDBJ whole genome shotgun (WGS) entry which is preliminary data.</text>
</comment>
<organism evidence="1 2">
    <name type="scientific">Streblomastix strix</name>
    <dbReference type="NCBI Taxonomy" id="222440"/>
    <lineage>
        <taxon>Eukaryota</taxon>
        <taxon>Metamonada</taxon>
        <taxon>Preaxostyla</taxon>
        <taxon>Oxymonadida</taxon>
        <taxon>Streblomastigidae</taxon>
        <taxon>Streblomastix</taxon>
    </lineage>
</organism>
<evidence type="ECO:0000313" key="1">
    <source>
        <dbReference type="EMBL" id="KAA6376490.1"/>
    </source>
</evidence>
<dbReference type="AlphaFoldDB" id="A0A5J4V263"/>
<sequence length="298" mass="33298">MAPELLDKVKRVKKLQKEVLEGYYGTKLENLDMTGERASLEVRSDIKRREMTIRQWMRDEKDTAILAGAQNLPDERETQRFAIHGIKMTEAAMADMIMGNKEMVMNKLLSTNHTLRIIAGDAQMQREVAIALKDAKEVLKTCGGATLLYGSESKKKIEEVIKYSKLIANQESTGTTTAGKNEATQQSQRQAQAQRLEQQILLTTRNLCELVYELTEYKKQYTVGLLEAIQLDLDRTKVTIAGQFMAIVLISRTLLATEATGTNDEHAKVPETEFGQQPCAGATAAAVRREEQGERACG</sequence>
<dbReference type="EMBL" id="SNRW01010484">
    <property type="protein sequence ID" value="KAA6376490.1"/>
    <property type="molecule type" value="Genomic_DNA"/>
</dbReference>
<proteinExistence type="predicted"/>
<feature type="non-terminal residue" evidence="1">
    <location>
        <position position="298"/>
    </location>
</feature>
<evidence type="ECO:0000313" key="2">
    <source>
        <dbReference type="Proteomes" id="UP000324800"/>
    </source>
</evidence>
<dbReference type="Proteomes" id="UP000324800">
    <property type="component" value="Unassembled WGS sequence"/>
</dbReference>